<sequence length="99" mass="11738">MEMEEHRRSCRWIWQDGSTASKRYFPVTCVHRYRSGSRKREILQKNHSAATSTVFLKLSMSLHVEAQRAVGEKFNHRKVQENRRREEGSRIALTSSTRF</sequence>
<evidence type="ECO:0000256" key="1">
    <source>
        <dbReference type="SAM" id="MobiDB-lite"/>
    </source>
</evidence>
<dbReference type="EMBL" id="OZ023716">
    <property type="protein sequence ID" value="CAK9865019.1"/>
    <property type="molecule type" value="Genomic_DNA"/>
</dbReference>
<reference evidence="2" key="1">
    <citation type="submission" date="2024-03" db="EMBL/GenBank/DDBJ databases">
        <authorList>
            <consortium name="ELIXIR-Norway"/>
            <consortium name="Elixir Norway"/>
        </authorList>
    </citation>
    <scope>NUCLEOTIDE SEQUENCE</scope>
</reference>
<dbReference type="Proteomes" id="UP001497522">
    <property type="component" value="Chromosome 15"/>
</dbReference>
<keyword evidence="3" id="KW-1185">Reference proteome</keyword>
<organism evidence="2 3">
    <name type="scientific">Sphagnum jensenii</name>
    <dbReference type="NCBI Taxonomy" id="128206"/>
    <lineage>
        <taxon>Eukaryota</taxon>
        <taxon>Viridiplantae</taxon>
        <taxon>Streptophyta</taxon>
        <taxon>Embryophyta</taxon>
        <taxon>Bryophyta</taxon>
        <taxon>Sphagnophytina</taxon>
        <taxon>Sphagnopsida</taxon>
        <taxon>Sphagnales</taxon>
        <taxon>Sphagnaceae</taxon>
        <taxon>Sphagnum</taxon>
    </lineage>
</organism>
<feature type="compositionally biased region" description="Basic and acidic residues" evidence="1">
    <location>
        <begin position="78"/>
        <end position="89"/>
    </location>
</feature>
<name>A0ABP1AR51_9BRYO</name>
<evidence type="ECO:0000313" key="2">
    <source>
        <dbReference type="EMBL" id="CAK9865019.1"/>
    </source>
</evidence>
<proteinExistence type="predicted"/>
<feature type="region of interest" description="Disordered" evidence="1">
    <location>
        <begin position="78"/>
        <end position="99"/>
    </location>
</feature>
<evidence type="ECO:0000313" key="3">
    <source>
        <dbReference type="Proteomes" id="UP001497522"/>
    </source>
</evidence>
<protein>
    <submittedName>
        <fullName evidence="2">Uncharacterized protein</fullName>
    </submittedName>
</protein>
<accession>A0ABP1AR51</accession>
<gene>
    <name evidence="2" type="ORF">CSSPJE1EN2_LOCUS8014</name>
</gene>